<gene>
    <name evidence="2" type="ORF">X474_15735</name>
</gene>
<sequence>MDDSKLLYRADPKKNITVPKNLFQWIKMAFISPANYLLMFQDLKLTKASSYFVFFTLINLFLFFLGLLISRTKYDISLPFYVMSNSYFLFHYFYLTCFFLFKLAIIYGIIYIPYFILVSLFQKIFQINELPFKKNLRLFISLQVYNVWFIFYPIFPNMDWAQLIILTLSIGFFGFLWRGSDEKYFDITVGASWVISIRVLVSLLESHLDFLFDIASKTSFILL</sequence>
<organism evidence="2 3">
    <name type="scientific">Dethiosulfatarculus sandiegensis</name>
    <dbReference type="NCBI Taxonomy" id="1429043"/>
    <lineage>
        <taxon>Bacteria</taxon>
        <taxon>Pseudomonadati</taxon>
        <taxon>Thermodesulfobacteriota</taxon>
        <taxon>Desulfarculia</taxon>
        <taxon>Desulfarculales</taxon>
        <taxon>Desulfarculaceae</taxon>
        <taxon>Dethiosulfatarculus</taxon>
    </lineage>
</organism>
<feature type="transmembrane region" description="Helical" evidence="1">
    <location>
        <begin position="136"/>
        <end position="154"/>
    </location>
</feature>
<keyword evidence="1" id="KW-0472">Membrane</keyword>
<feature type="transmembrane region" description="Helical" evidence="1">
    <location>
        <begin position="89"/>
        <end position="116"/>
    </location>
</feature>
<accession>A0A0D2J4V9</accession>
<keyword evidence="3" id="KW-1185">Reference proteome</keyword>
<evidence type="ECO:0000313" key="2">
    <source>
        <dbReference type="EMBL" id="KIX13174.1"/>
    </source>
</evidence>
<comment type="caution">
    <text evidence="2">The sequence shown here is derived from an EMBL/GenBank/DDBJ whole genome shotgun (WGS) entry which is preliminary data.</text>
</comment>
<feature type="transmembrane region" description="Helical" evidence="1">
    <location>
        <begin position="22"/>
        <end position="39"/>
    </location>
</feature>
<proteinExistence type="predicted"/>
<name>A0A0D2J4V9_9BACT</name>
<feature type="transmembrane region" description="Helical" evidence="1">
    <location>
        <begin position="51"/>
        <end position="69"/>
    </location>
</feature>
<reference evidence="2 3" key="1">
    <citation type="submission" date="2013-11" db="EMBL/GenBank/DDBJ databases">
        <title>Metagenomic analysis of a methanogenic consortium involved in long chain n-alkane degradation.</title>
        <authorList>
            <person name="Davidova I.A."/>
            <person name="Callaghan A.V."/>
            <person name="Wawrik B."/>
            <person name="Pruitt S."/>
            <person name="Marks C."/>
            <person name="Duncan K.E."/>
            <person name="Suflita J.M."/>
        </authorList>
    </citation>
    <scope>NUCLEOTIDE SEQUENCE [LARGE SCALE GENOMIC DNA]</scope>
    <source>
        <strain evidence="2 3">SPR</strain>
    </source>
</reference>
<keyword evidence="1" id="KW-1133">Transmembrane helix</keyword>
<dbReference type="EMBL" id="AZAC01000018">
    <property type="protein sequence ID" value="KIX13174.1"/>
    <property type="molecule type" value="Genomic_DNA"/>
</dbReference>
<evidence type="ECO:0000256" key="1">
    <source>
        <dbReference type="SAM" id="Phobius"/>
    </source>
</evidence>
<dbReference type="InParanoid" id="A0A0D2J4V9"/>
<feature type="transmembrane region" description="Helical" evidence="1">
    <location>
        <begin position="160"/>
        <end position="177"/>
    </location>
</feature>
<evidence type="ECO:0000313" key="3">
    <source>
        <dbReference type="Proteomes" id="UP000032233"/>
    </source>
</evidence>
<keyword evidence="1" id="KW-0812">Transmembrane</keyword>
<protein>
    <submittedName>
        <fullName evidence="2">Uncharacterized protein</fullName>
    </submittedName>
</protein>
<dbReference type="Proteomes" id="UP000032233">
    <property type="component" value="Unassembled WGS sequence"/>
</dbReference>
<dbReference type="RefSeq" id="WP_044349799.1">
    <property type="nucleotide sequence ID" value="NZ_AZAC01000018.1"/>
</dbReference>
<dbReference type="AlphaFoldDB" id="A0A0D2J4V9"/>